<accession>A0A7C5L2J7</accession>
<sequence length="92" mass="10551">MRKGKLIGVLLLIAVSSALLLIGARWVHFRLTHAVTNAVFVESDSLTRVAYRRVGGRIVELYREEGDRVRKGDPLAKLEDRDLRLKIEELRR</sequence>
<evidence type="ECO:0000313" key="1">
    <source>
        <dbReference type="EMBL" id="HHJ64032.1"/>
    </source>
</evidence>
<dbReference type="EMBL" id="DRNB01000143">
    <property type="protein sequence ID" value="HHJ64032.1"/>
    <property type="molecule type" value="Genomic_DNA"/>
</dbReference>
<dbReference type="AlphaFoldDB" id="A0A7C5L2J7"/>
<organism evidence="1">
    <name type="scientific">Aquifex aeolicus</name>
    <dbReference type="NCBI Taxonomy" id="63363"/>
    <lineage>
        <taxon>Bacteria</taxon>
        <taxon>Pseudomonadati</taxon>
        <taxon>Aquificota</taxon>
        <taxon>Aquificia</taxon>
        <taxon>Aquificales</taxon>
        <taxon>Aquificaceae</taxon>
        <taxon>Aquifex</taxon>
    </lineage>
</organism>
<dbReference type="InterPro" id="IPR011053">
    <property type="entry name" value="Single_hybrid_motif"/>
</dbReference>
<protein>
    <submittedName>
        <fullName evidence="1">Biotin/lipoyl-binding protein</fullName>
    </submittedName>
</protein>
<comment type="caution">
    <text evidence="1">The sequence shown here is derived from an EMBL/GenBank/DDBJ whole genome shotgun (WGS) entry which is preliminary data.</text>
</comment>
<name>A0A7C5L2J7_AQUAO</name>
<dbReference type="Gene3D" id="2.40.50.100">
    <property type="match status" value="1"/>
</dbReference>
<gene>
    <name evidence="1" type="ORF">ENJ61_03905</name>
</gene>
<reference evidence="1" key="1">
    <citation type="journal article" date="2020" name="mSystems">
        <title>Genome- and Community-Level Interaction Insights into Carbon Utilization and Element Cycling Functions of Hydrothermarchaeota in Hydrothermal Sediment.</title>
        <authorList>
            <person name="Zhou Z."/>
            <person name="Liu Y."/>
            <person name="Xu W."/>
            <person name="Pan J."/>
            <person name="Luo Z.H."/>
            <person name="Li M."/>
        </authorList>
    </citation>
    <scope>NUCLEOTIDE SEQUENCE [LARGE SCALE GENOMIC DNA]</scope>
    <source>
        <strain evidence="1">HyVt-501</strain>
    </source>
</reference>
<dbReference type="Proteomes" id="UP000885792">
    <property type="component" value="Unassembled WGS sequence"/>
</dbReference>
<feature type="non-terminal residue" evidence="1">
    <location>
        <position position="92"/>
    </location>
</feature>
<proteinExistence type="predicted"/>
<dbReference type="SUPFAM" id="SSF51230">
    <property type="entry name" value="Single hybrid motif"/>
    <property type="match status" value="1"/>
</dbReference>